<name>A0ABD2CBJ7_VESMC</name>
<evidence type="ECO:0000313" key="1">
    <source>
        <dbReference type="EMBL" id="KAL2742437.1"/>
    </source>
</evidence>
<dbReference type="AlphaFoldDB" id="A0ABD2CBJ7"/>
<keyword evidence="2" id="KW-1185">Reference proteome</keyword>
<proteinExistence type="predicted"/>
<dbReference type="Proteomes" id="UP001607303">
    <property type="component" value="Unassembled WGS sequence"/>
</dbReference>
<evidence type="ECO:0000313" key="2">
    <source>
        <dbReference type="Proteomes" id="UP001607303"/>
    </source>
</evidence>
<gene>
    <name evidence="1" type="ORF">V1477_010066</name>
</gene>
<accession>A0ABD2CBJ7</accession>
<reference evidence="1 2" key="1">
    <citation type="journal article" date="2024" name="Ann. Entomol. Soc. Am.">
        <title>Genomic analyses of the southern and eastern yellowjacket wasps (Hymenoptera: Vespidae) reveal evolutionary signatures of social life.</title>
        <authorList>
            <person name="Catto M.A."/>
            <person name="Caine P.B."/>
            <person name="Orr S.E."/>
            <person name="Hunt B.G."/>
            <person name="Goodisman M.A.D."/>
        </authorList>
    </citation>
    <scope>NUCLEOTIDE SEQUENCE [LARGE SCALE GENOMIC DNA]</scope>
    <source>
        <strain evidence="1">232</strain>
        <tissue evidence="1">Head and thorax</tissue>
    </source>
</reference>
<protein>
    <submittedName>
        <fullName evidence="1">Uncharacterized protein</fullName>
    </submittedName>
</protein>
<comment type="caution">
    <text evidence="1">The sequence shown here is derived from an EMBL/GenBank/DDBJ whole genome shotgun (WGS) entry which is preliminary data.</text>
</comment>
<organism evidence="1 2">
    <name type="scientific">Vespula maculifrons</name>
    <name type="common">Eastern yellow jacket</name>
    <name type="synonym">Wasp</name>
    <dbReference type="NCBI Taxonomy" id="7453"/>
    <lineage>
        <taxon>Eukaryota</taxon>
        <taxon>Metazoa</taxon>
        <taxon>Ecdysozoa</taxon>
        <taxon>Arthropoda</taxon>
        <taxon>Hexapoda</taxon>
        <taxon>Insecta</taxon>
        <taxon>Pterygota</taxon>
        <taxon>Neoptera</taxon>
        <taxon>Endopterygota</taxon>
        <taxon>Hymenoptera</taxon>
        <taxon>Apocrita</taxon>
        <taxon>Aculeata</taxon>
        <taxon>Vespoidea</taxon>
        <taxon>Vespidae</taxon>
        <taxon>Vespinae</taxon>
        <taxon>Vespula</taxon>
    </lineage>
</organism>
<sequence length="106" mass="12864">MKIFKNELTRNVERMQFDIDLFLDRYMEKGGVEASTRIVSKLRKDLVYKNLVLTLRGCFRRKVNLGRPRKSECKVYKIDFDNRLERYDNKRRKLIGLNITKENLKY</sequence>
<dbReference type="EMBL" id="JAYRBN010000058">
    <property type="protein sequence ID" value="KAL2742437.1"/>
    <property type="molecule type" value="Genomic_DNA"/>
</dbReference>